<dbReference type="InterPro" id="IPR013216">
    <property type="entry name" value="Methyltransf_11"/>
</dbReference>
<evidence type="ECO:0000313" key="3">
    <source>
        <dbReference type="Proteomes" id="UP000294498"/>
    </source>
</evidence>
<name>A0A4R8DSI6_9BACT</name>
<accession>A0A4R8DSI6</accession>
<reference evidence="2 3" key="1">
    <citation type="submission" date="2019-03" db="EMBL/GenBank/DDBJ databases">
        <title>Genomic Encyclopedia of Type Strains, Phase IV (KMG-IV): sequencing the most valuable type-strain genomes for metagenomic binning, comparative biology and taxonomic classification.</title>
        <authorList>
            <person name="Goeker M."/>
        </authorList>
    </citation>
    <scope>NUCLEOTIDE SEQUENCE [LARGE SCALE GENOMIC DNA]</scope>
    <source>
        <strain evidence="2 3">DSM 100059</strain>
    </source>
</reference>
<feature type="domain" description="Methyltransferase type 11" evidence="1">
    <location>
        <begin position="40"/>
        <end position="136"/>
    </location>
</feature>
<dbReference type="Pfam" id="PF08241">
    <property type="entry name" value="Methyltransf_11"/>
    <property type="match status" value="1"/>
</dbReference>
<dbReference type="Proteomes" id="UP000294498">
    <property type="component" value="Unassembled WGS sequence"/>
</dbReference>
<dbReference type="InterPro" id="IPR029063">
    <property type="entry name" value="SAM-dependent_MTases_sf"/>
</dbReference>
<organism evidence="2 3">
    <name type="scientific">Dinghuibacter silviterrae</name>
    <dbReference type="NCBI Taxonomy" id="1539049"/>
    <lineage>
        <taxon>Bacteria</taxon>
        <taxon>Pseudomonadati</taxon>
        <taxon>Bacteroidota</taxon>
        <taxon>Chitinophagia</taxon>
        <taxon>Chitinophagales</taxon>
        <taxon>Chitinophagaceae</taxon>
        <taxon>Dinghuibacter</taxon>
    </lineage>
</organism>
<dbReference type="CDD" id="cd02440">
    <property type="entry name" value="AdoMet_MTases"/>
    <property type="match status" value="1"/>
</dbReference>
<dbReference type="GO" id="GO:0032259">
    <property type="term" value="P:methylation"/>
    <property type="evidence" value="ECO:0007669"/>
    <property type="project" value="UniProtKB-KW"/>
</dbReference>
<keyword evidence="2" id="KW-0489">Methyltransferase</keyword>
<keyword evidence="2" id="KW-0808">Transferase</keyword>
<evidence type="ECO:0000313" key="2">
    <source>
        <dbReference type="EMBL" id="TDX00375.1"/>
    </source>
</evidence>
<protein>
    <submittedName>
        <fullName evidence="2">Ubiquinone/menaquinone biosynthesis C-methylase UbiE</fullName>
    </submittedName>
</protein>
<dbReference type="SUPFAM" id="SSF53335">
    <property type="entry name" value="S-adenosyl-L-methionine-dependent methyltransferases"/>
    <property type="match status" value="1"/>
</dbReference>
<dbReference type="PANTHER" id="PTHR43591:SF24">
    <property type="entry name" value="2-METHOXY-6-POLYPRENYL-1,4-BENZOQUINOL METHYLASE, MITOCHONDRIAL"/>
    <property type="match status" value="1"/>
</dbReference>
<dbReference type="GO" id="GO:0008757">
    <property type="term" value="F:S-adenosylmethionine-dependent methyltransferase activity"/>
    <property type="evidence" value="ECO:0007669"/>
    <property type="project" value="InterPro"/>
</dbReference>
<evidence type="ECO:0000259" key="1">
    <source>
        <dbReference type="Pfam" id="PF08241"/>
    </source>
</evidence>
<proteinExistence type="predicted"/>
<dbReference type="Gene3D" id="3.40.50.150">
    <property type="entry name" value="Vaccinia Virus protein VP39"/>
    <property type="match status" value="1"/>
</dbReference>
<keyword evidence="2" id="KW-0830">Ubiquinone</keyword>
<comment type="caution">
    <text evidence="2">The sequence shown here is derived from an EMBL/GenBank/DDBJ whole genome shotgun (WGS) entry which is preliminary data.</text>
</comment>
<keyword evidence="3" id="KW-1185">Reference proteome</keyword>
<dbReference type="PANTHER" id="PTHR43591">
    <property type="entry name" value="METHYLTRANSFERASE"/>
    <property type="match status" value="1"/>
</dbReference>
<sequence length="263" mass="28854">MKFDGSIAKSYDHHLGAFLFEPYATDLVGRIGVTGVSNILELACGTGIVTRHLIDRLFLTVELTATDINEEMLAIAQGKILAPNISWDAIDMSAIPYDDDLFDVVVCQFGLMFVPDKIKAVKEMHRVLKKGGKLLFNVWGNIADNPIWRIYSTVIKDFFPNAAQLTGPGPFSMSDEKKVLALLNEAGFTDHTVDAVQKTGVCETAAGAAEGFVLGTPLYHFIIKTDPLLLEKFQNTLEKAIISELGDLPARSPLHAWVFSAKK</sequence>
<gene>
    <name evidence="2" type="ORF">EDB95_1397</name>
</gene>
<dbReference type="EMBL" id="SODV01000001">
    <property type="protein sequence ID" value="TDX00375.1"/>
    <property type="molecule type" value="Genomic_DNA"/>
</dbReference>
<dbReference type="AlphaFoldDB" id="A0A4R8DSI6"/>